<comment type="caution">
    <text evidence="1">The sequence shown here is derived from an EMBL/GenBank/DDBJ whole genome shotgun (WGS) entry which is preliminary data.</text>
</comment>
<reference evidence="1" key="1">
    <citation type="journal article" date="2014" name="Int. J. Syst. Evol. Microbiol.">
        <title>Complete genome sequence of Corynebacterium casei LMG S-19264T (=DSM 44701T), isolated from a smear-ripened cheese.</title>
        <authorList>
            <consortium name="US DOE Joint Genome Institute (JGI-PGF)"/>
            <person name="Walter F."/>
            <person name="Albersmeier A."/>
            <person name="Kalinowski J."/>
            <person name="Ruckert C."/>
        </authorList>
    </citation>
    <scope>NUCLEOTIDE SEQUENCE</scope>
    <source>
        <strain evidence="1">CGMCC 1.12827</strain>
    </source>
</reference>
<organism evidence="1 2">
    <name type="scientific">Gordonia jinhuaensis</name>
    <dbReference type="NCBI Taxonomy" id="1517702"/>
    <lineage>
        <taxon>Bacteria</taxon>
        <taxon>Bacillati</taxon>
        <taxon>Actinomycetota</taxon>
        <taxon>Actinomycetes</taxon>
        <taxon>Mycobacteriales</taxon>
        <taxon>Gordoniaceae</taxon>
        <taxon>Gordonia</taxon>
    </lineage>
</organism>
<dbReference type="EMBL" id="BMGC01000004">
    <property type="protein sequence ID" value="GGB22615.1"/>
    <property type="molecule type" value="Genomic_DNA"/>
</dbReference>
<evidence type="ECO:0000313" key="1">
    <source>
        <dbReference type="EMBL" id="GGB22615.1"/>
    </source>
</evidence>
<reference evidence="1" key="2">
    <citation type="submission" date="2020-09" db="EMBL/GenBank/DDBJ databases">
        <authorList>
            <person name="Sun Q."/>
            <person name="Zhou Y."/>
        </authorList>
    </citation>
    <scope>NUCLEOTIDE SEQUENCE</scope>
    <source>
        <strain evidence="1">CGMCC 1.12827</strain>
    </source>
</reference>
<accession>A0A916SY36</accession>
<name>A0A916SY36_9ACTN</name>
<evidence type="ECO:0008006" key="3">
    <source>
        <dbReference type="Google" id="ProtNLM"/>
    </source>
</evidence>
<dbReference type="Proteomes" id="UP000621454">
    <property type="component" value="Unassembled WGS sequence"/>
</dbReference>
<evidence type="ECO:0000313" key="2">
    <source>
        <dbReference type="Proteomes" id="UP000621454"/>
    </source>
</evidence>
<sequence>MLLTDFWGNTWDLTPPAQPYPRQVGLRLKEISGLAGAPFSFTEVAGVTTDGVLVTGRKDDPNTIKIKLWVDYPGGGPDAVAYLMGWRRALGRGLARDVNTPPLQLTVGETGRWQDVRLLSADAEPDLQSIASPGGMALEELTLRSDLTWWRADPIVRTFTGQTAIGSATVPNRGDIDVWPQLKLTGPITTPKIGIAGELISLPNLAAGQWLDIDADPDYWSALDQAGNDRSWDIGIRWQKQVPANTENAVVSVTGTGITAATSLTVTVPQYFWAAI</sequence>
<dbReference type="AlphaFoldDB" id="A0A916SY36"/>
<keyword evidence="2" id="KW-1185">Reference proteome</keyword>
<protein>
    <recommendedName>
        <fullName evidence="3">Minor tail protein</fullName>
    </recommendedName>
</protein>
<proteinExistence type="predicted"/>
<gene>
    <name evidence="1" type="ORF">GCM10011489_08530</name>
</gene>